<accession>A0A1Q8RCQ4</accession>
<dbReference type="PANTHER" id="PTHR36206:SF4">
    <property type="entry name" value="HYPOTHETICAL CONSERVED PROTEIN (EUROFUNG)-RELATED"/>
    <property type="match status" value="1"/>
</dbReference>
<sequence>MEPGYDAVFFSDPGERSYFDFWRILVGNIFLFPSEVMARTLPQLARQEPAIKHAAIAMAAMARAIVPSVRKRTQKELYANGPHYEFALKHYVQAIKLVRISKPSSDNMLWAIVCCVLFVTFECLHGDRNAALSHVDHAYKMMENYFKHRSMVEGTRGTDSIRAVCDDAAWVFHGMTIQSWSHSVLHSKDPSKISWCCRGHKRKFAIEEMPPAFSDVNAARRWWRVVQHYTCHRCPIFTEMFAEGLSNESLVGSYIRPDLPPEHVEELQAVLPEFVGHVQRWLNGFQPIYDHAQAEKDVDLASFIDACNLRQQYLTLWTELISLSHQDVVVMRTLTPSFREMVHLSRIILEAQSNCGGCSEVFSMDNGPTWPLLQAACRCHDAKVRQDATELLGKYHRRDGIWDSRAFHGLAVRCAEMEMGNAVSGGLIEQWPMLKRHQARVSSNGDVICGGKVMRWSPDTRQWQEIDN</sequence>
<protein>
    <submittedName>
        <fullName evidence="7">Uncharacterized protein</fullName>
    </submittedName>
</protein>
<dbReference type="Proteomes" id="UP000186583">
    <property type="component" value="Unassembled WGS sequence"/>
</dbReference>
<dbReference type="InterPro" id="IPR021858">
    <property type="entry name" value="Fun_TF"/>
</dbReference>
<keyword evidence="5" id="KW-0804">Transcription</keyword>
<evidence type="ECO:0000256" key="4">
    <source>
        <dbReference type="ARBA" id="ARBA00023125"/>
    </source>
</evidence>
<gene>
    <name evidence="7" type="ORF">CCHL11_09236</name>
</gene>
<name>A0A1Q8RCQ4_9PEZI</name>
<dbReference type="STRING" id="708187.A0A1Q8RCQ4"/>
<evidence type="ECO:0000256" key="6">
    <source>
        <dbReference type="ARBA" id="ARBA00023242"/>
    </source>
</evidence>
<dbReference type="GO" id="GO:0003677">
    <property type="term" value="F:DNA binding"/>
    <property type="evidence" value="ECO:0007669"/>
    <property type="project" value="UniProtKB-KW"/>
</dbReference>
<keyword evidence="1" id="KW-0479">Metal-binding</keyword>
<proteinExistence type="predicted"/>
<evidence type="ECO:0000256" key="2">
    <source>
        <dbReference type="ARBA" id="ARBA00022833"/>
    </source>
</evidence>
<dbReference type="InterPro" id="IPR052360">
    <property type="entry name" value="Transcr_Regulatory_Proteins"/>
</dbReference>
<comment type="caution">
    <text evidence="7">The sequence shown here is derived from an EMBL/GenBank/DDBJ whole genome shotgun (WGS) entry which is preliminary data.</text>
</comment>
<evidence type="ECO:0000313" key="8">
    <source>
        <dbReference type="Proteomes" id="UP000186583"/>
    </source>
</evidence>
<reference evidence="7 8" key="1">
    <citation type="submission" date="2016-11" db="EMBL/GenBank/DDBJ databases">
        <title>Draft Genome Assembly of Colletotrichum chlorophyti a pathogen of herbaceous plants.</title>
        <authorList>
            <person name="Gan P."/>
            <person name="Narusaka M."/>
            <person name="Tsushima A."/>
            <person name="Narusaka Y."/>
            <person name="Takano Y."/>
            <person name="Shirasu K."/>
        </authorList>
    </citation>
    <scope>NUCLEOTIDE SEQUENCE [LARGE SCALE GENOMIC DNA]</scope>
    <source>
        <strain evidence="7 8">NTL11</strain>
    </source>
</reference>
<dbReference type="OrthoDB" id="3598904at2759"/>
<evidence type="ECO:0000313" key="7">
    <source>
        <dbReference type="EMBL" id="OLN81984.1"/>
    </source>
</evidence>
<keyword evidence="6" id="KW-0539">Nucleus</keyword>
<dbReference type="Pfam" id="PF11951">
    <property type="entry name" value="Fungal_trans_2"/>
    <property type="match status" value="1"/>
</dbReference>
<dbReference type="AlphaFoldDB" id="A0A1Q8RCQ4"/>
<keyword evidence="3" id="KW-0805">Transcription regulation</keyword>
<dbReference type="PANTHER" id="PTHR36206">
    <property type="entry name" value="ASPERCRYPTIN BIOSYNTHESIS CLUSTER-SPECIFIC TRANSCRIPTION REGULATOR ATNN-RELATED"/>
    <property type="match status" value="1"/>
</dbReference>
<evidence type="ECO:0000256" key="5">
    <source>
        <dbReference type="ARBA" id="ARBA00023163"/>
    </source>
</evidence>
<organism evidence="7 8">
    <name type="scientific">Colletotrichum chlorophyti</name>
    <dbReference type="NCBI Taxonomy" id="708187"/>
    <lineage>
        <taxon>Eukaryota</taxon>
        <taxon>Fungi</taxon>
        <taxon>Dikarya</taxon>
        <taxon>Ascomycota</taxon>
        <taxon>Pezizomycotina</taxon>
        <taxon>Sordariomycetes</taxon>
        <taxon>Hypocreomycetidae</taxon>
        <taxon>Glomerellales</taxon>
        <taxon>Glomerellaceae</taxon>
        <taxon>Colletotrichum</taxon>
    </lineage>
</organism>
<keyword evidence="8" id="KW-1185">Reference proteome</keyword>
<evidence type="ECO:0000256" key="1">
    <source>
        <dbReference type="ARBA" id="ARBA00022723"/>
    </source>
</evidence>
<keyword evidence="2" id="KW-0862">Zinc</keyword>
<dbReference type="GO" id="GO:0046872">
    <property type="term" value="F:metal ion binding"/>
    <property type="evidence" value="ECO:0007669"/>
    <property type="project" value="UniProtKB-KW"/>
</dbReference>
<keyword evidence="4" id="KW-0238">DNA-binding</keyword>
<dbReference type="EMBL" id="MPGH01000236">
    <property type="protein sequence ID" value="OLN81984.1"/>
    <property type="molecule type" value="Genomic_DNA"/>
</dbReference>
<evidence type="ECO:0000256" key="3">
    <source>
        <dbReference type="ARBA" id="ARBA00023015"/>
    </source>
</evidence>